<evidence type="ECO:0000313" key="1">
    <source>
        <dbReference type="EMBL" id="XBH10066.1"/>
    </source>
</evidence>
<gene>
    <name evidence="1" type="ORF">P4G45_16520</name>
    <name evidence="2" type="ORF">P8936_17730</name>
</gene>
<dbReference type="Pfam" id="PF11236">
    <property type="entry name" value="DUF3037"/>
    <property type="match status" value="1"/>
</dbReference>
<dbReference type="RefSeq" id="WP_348267572.1">
    <property type="nucleotide sequence ID" value="NZ_CP121194.1"/>
</dbReference>
<dbReference type="AlphaFoldDB" id="A0AAU7CZI5"/>
<sequence>MPSSFDYAVVRVVPRVERGEFINAGVIVFCLEHRFLEARVQVDEARLKALWPEVDIELVRKHLEAIPKICAGDPSAGPIARLSQRERFHWLVSPRSTIIQVSPVHSGLCEGPKLTLGQTVEQLSRRLLVE</sequence>
<name>A0AAU7CZI5_9BACT</name>
<protein>
    <submittedName>
        <fullName evidence="1">DUF3037 domain-containing protein</fullName>
    </submittedName>
</protein>
<accession>A0AAU7D8F0</accession>
<organism evidence="1">
    <name type="scientific">Edaphobacter paludis</name>
    <dbReference type="NCBI Taxonomy" id="3035702"/>
    <lineage>
        <taxon>Bacteria</taxon>
        <taxon>Pseudomonadati</taxon>
        <taxon>Acidobacteriota</taxon>
        <taxon>Terriglobia</taxon>
        <taxon>Terriglobales</taxon>
        <taxon>Acidobacteriaceae</taxon>
        <taxon>Edaphobacter</taxon>
    </lineage>
</organism>
<reference evidence="1" key="1">
    <citation type="submission" date="2023-03" db="EMBL/GenBank/DDBJ databases">
        <title>Edaphobacter sp.</title>
        <authorList>
            <person name="Huber K.J."/>
            <person name="Papendorf J."/>
            <person name="Pilke C."/>
            <person name="Bunk B."/>
            <person name="Sproeer C."/>
            <person name="Pester M."/>
        </authorList>
    </citation>
    <scope>NUCLEOTIDE SEQUENCE</scope>
    <source>
        <strain evidence="1">DSM 109919</strain>
        <strain evidence="2">DSM 109920</strain>
    </source>
</reference>
<evidence type="ECO:0000313" key="2">
    <source>
        <dbReference type="EMBL" id="XBH13503.1"/>
    </source>
</evidence>
<dbReference type="InterPro" id="IPR021398">
    <property type="entry name" value="DUF3037"/>
</dbReference>
<proteinExistence type="predicted"/>
<dbReference type="KEGG" id="epl:P4G45_16520"/>
<accession>A0AAU7CZI5</accession>
<dbReference type="EMBL" id="CP121194">
    <property type="protein sequence ID" value="XBH10066.1"/>
    <property type="molecule type" value="Genomic_DNA"/>
</dbReference>
<dbReference type="EMBL" id="CP121195">
    <property type="protein sequence ID" value="XBH13503.1"/>
    <property type="molecule type" value="Genomic_DNA"/>
</dbReference>